<evidence type="ECO:0000313" key="3">
    <source>
        <dbReference type="Proteomes" id="UP001140560"/>
    </source>
</evidence>
<name>A0A9W8XXB3_9PLEO</name>
<dbReference type="AlphaFoldDB" id="A0A9W8XXB3"/>
<dbReference type="OrthoDB" id="3797393at2759"/>
<sequence length="472" mass="53451">MASSYALDDRTDDGSDPERDYVPDSDSVQQKRPADGQLRYAFRSNRPGQKSSMGESSTAQPCEGAGGITDTSDEDGSFSLPLSKATKDQAEQLARLSRVDYLHSMQKSYLSLTDAIFNEERATNTNKAKCHIHWRNSLWRLFASIPTHIFTALLDGSLAYKVLGEQDPDFRPYFQPDPMLADSEQHPWYIQSTASDAPAIYVRLLTDGHGKAPSPVQYMTICAALRRYADGDKEEVSKLDNVWEPRSTANGPYYIQGKVAHARAVFTWCQAIDLMCQVVPRKNWGQPHPVPRSYCGYAKSVSRRGKQYAKRQSCTWIVTLVEAAFHHYYSECSFAFHTFTICFMADEREVELAERAMTRCTNSILRYGGFCVAAPGQCSSAKNANWAFLRHWRYQNTPVTANANAESRRLDQPYYQSDNEQDVFCLQLQNALSEAEELRATRRREIEAKKASIRKILDRIDGIDPSKISLFK</sequence>
<feature type="compositionally biased region" description="Polar residues" evidence="1">
    <location>
        <begin position="46"/>
        <end position="60"/>
    </location>
</feature>
<accession>A0A9W8XXB3</accession>
<feature type="compositionally biased region" description="Basic and acidic residues" evidence="1">
    <location>
        <begin position="7"/>
        <end position="22"/>
    </location>
</feature>
<evidence type="ECO:0000313" key="2">
    <source>
        <dbReference type="EMBL" id="KAJ4361898.1"/>
    </source>
</evidence>
<protein>
    <submittedName>
        <fullName evidence="2">Uncharacterized protein</fullName>
    </submittedName>
</protein>
<evidence type="ECO:0000256" key="1">
    <source>
        <dbReference type="SAM" id="MobiDB-lite"/>
    </source>
</evidence>
<gene>
    <name evidence="2" type="ORF">N0V83_010839</name>
</gene>
<dbReference type="EMBL" id="JAPEUY010000022">
    <property type="protein sequence ID" value="KAJ4361898.1"/>
    <property type="molecule type" value="Genomic_DNA"/>
</dbReference>
<dbReference type="Proteomes" id="UP001140560">
    <property type="component" value="Unassembled WGS sequence"/>
</dbReference>
<reference evidence="2" key="1">
    <citation type="submission" date="2022-10" db="EMBL/GenBank/DDBJ databases">
        <title>Tapping the CABI collections for fungal endophytes: first genome assemblies for Collariella, Neodidymelliopsis, Ascochyta clinopodiicola, Didymella pomorum, Didymosphaeria variabile, Neocosmospora piperis and Neocucurbitaria cava.</title>
        <authorList>
            <person name="Hill R."/>
        </authorList>
    </citation>
    <scope>NUCLEOTIDE SEQUENCE</scope>
    <source>
        <strain evidence="2">IMI 356814</strain>
    </source>
</reference>
<feature type="region of interest" description="Disordered" evidence="1">
    <location>
        <begin position="1"/>
        <end position="81"/>
    </location>
</feature>
<keyword evidence="3" id="KW-1185">Reference proteome</keyword>
<comment type="caution">
    <text evidence="2">The sequence shown here is derived from an EMBL/GenBank/DDBJ whole genome shotgun (WGS) entry which is preliminary data.</text>
</comment>
<organism evidence="2 3">
    <name type="scientific">Neocucurbitaria cava</name>
    <dbReference type="NCBI Taxonomy" id="798079"/>
    <lineage>
        <taxon>Eukaryota</taxon>
        <taxon>Fungi</taxon>
        <taxon>Dikarya</taxon>
        <taxon>Ascomycota</taxon>
        <taxon>Pezizomycotina</taxon>
        <taxon>Dothideomycetes</taxon>
        <taxon>Pleosporomycetidae</taxon>
        <taxon>Pleosporales</taxon>
        <taxon>Pleosporineae</taxon>
        <taxon>Cucurbitariaceae</taxon>
        <taxon>Neocucurbitaria</taxon>
    </lineage>
</organism>
<proteinExistence type="predicted"/>